<dbReference type="FunFam" id="3.30.300.30:FF:000015">
    <property type="entry name" value="Nonribosomal peptide synthase SidD"/>
    <property type="match status" value="1"/>
</dbReference>
<dbReference type="KEGG" id="pte:PTT_16905"/>
<dbReference type="HOGENOM" id="CLU_000022_60_2_1"/>
<dbReference type="FunFam" id="3.30.559.30:FF:000002">
    <property type="entry name" value="Nonribosomal peptide synthase Pes1"/>
    <property type="match status" value="1"/>
</dbReference>
<name>E3S391_PYRTT</name>
<dbReference type="FunFam" id="1.10.1200.10:FF:000005">
    <property type="entry name" value="Nonribosomal peptide synthetase 1"/>
    <property type="match status" value="1"/>
</dbReference>
<dbReference type="FunFam" id="3.30.559.10:FF:000016">
    <property type="entry name" value="Nonribosomal peptide synthase Pes1"/>
    <property type="match status" value="1"/>
</dbReference>
<evidence type="ECO:0000256" key="2">
    <source>
        <dbReference type="ARBA" id="ARBA00022450"/>
    </source>
</evidence>
<dbReference type="STRING" id="861557.E3S391"/>
<dbReference type="Pfam" id="PF00668">
    <property type="entry name" value="Condensation"/>
    <property type="match status" value="2"/>
</dbReference>
<keyword evidence="3" id="KW-0597">Phosphoprotein</keyword>
<feature type="domain" description="Carrier" evidence="6">
    <location>
        <begin position="252"/>
        <end position="328"/>
    </location>
</feature>
<dbReference type="Gene3D" id="1.10.1200.10">
    <property type="entry name" value="ACP-like"/>
    <property type="match status" value="1"/>
</dbReference>
<dbReference type="SUPFAM" id="SSF47336">
    <property type="entry name" value="ACP-like"/>
    <property type="match status" value="1"/>
</dbReference>
<dbReference type="EMBL" id="GL536933">
    <property type="protein sequence ID" value="EFQ87557.1"/>
    <property type="molecule type" value="Genomic_DNA"/>
</dbReference>
<dbReference type="GO" id="GO:0016874">
    <property type="term" value="F:ligase activity"/>
    <property type="evidence" value="ECO:0007669"/>
    <property type="project" value="UniProtKB-KW"/>
</dbReference>
<dbReference type="InterPro" id="IPR009081">
    <property type="entry name" value="PP-bd_ACP"/>
</dbReference>
<organism evidence="8">
    <name type="scientific">Pyrenophora teres f. teres (strain 0-1)</name>
    <name type="common">Barley net blotch fungus</name>
    <name type="synonym">Drechslera teres f. teres</name>
    <dbReference type="NCBI Taxonomy" id="861557"/>
    <lineage>
        <taxon>Eukaryota</taxon>
        <taxon>Fungi</taxon>
        <taxon>Dikarya</taxon>
        <taxon>Ascomycota</taxon>
        <taxon>Pezizomycotina</taxon>
        <taxon>Dothideomycetes</taxon>
        <taxon>Pleosporomycetidae</taxon>
        <taxon>Pleosporales</taxon>
        <taxon>Pleosporineae</taxon>
        <taxon>Pleosporaceae</taxon>
        <taxon>Pyrenophora</taxon>
    </lineage>
</organism>
<dbReference type="OrthoDB" id="416786at2759"/>
<dbReference type="InterPro" id="IPR036736">
    <property type="entry name" value="ACP-like_sf"/>
</dbReference>
<dbReference type="PROSITE" id="PS50075">
    <property type="entry name" value="CARRIER"/>
    <property type="match status" value="1"/>
</dbReference>
<dbReference type="InterPro" id="IPR001242">
    <property type="entry name" value="Condensation_dom"/>
</dbReference>
<protein>
    <recommendedName>
        <fullName evidence="6">Carrier domain-containing protein</fullName>
    </recommendedName>
</protein>
<dbReference type="Pfam" id="PF00550">
    <property type="entry name" value="PP-binding"/>
    <property type="match status" value="1"/>
</dbReference>
<dbReference type="eggNOG" id="KOG1178">
    <property type="taxonomic scope" value="Eukaryota"/>
</dbReference>
<keyword evidence="2" id="KW-0596">Phosphopantetheine</keyword>
<dbReference type="PANTHER" id="PTHR45398">
    <property type="match status" value="1"/>
</dbReference>
<proteinExistence type="inferred from homology"/>
<evidence type="ECO:0000313" key="8">
    <source>
        <dbReference type="Proteomes" id="UP000001067"/>
    </source>
</evidence>
<dbReference type="CDD" id="cd19542">
    <property type="entry name" value="CT_NRPS-like"/>
    <property type="match status" value="1"/>
</dbReference>
<dbReference type="Gene3D" id="2.30.38.10">
    <property type="entry name" value="Luciferase, Domain 3"/>
    <property type="match status" value="1"/>
</dbReference>
<sequence>MARQCSDDQRIRANRVLRLLYWIYKLSWVVDPKNYQKLAPLGSIGELLVEGPILARGYLNDVEKTETAFINDPAWLLEGHGDHAGRRGRLYKTGDLVRYNSDGNLVYLGRKDSQIKVRGQRIELGEVEHHVRECLPEAKQLAVEVVLPLGQKDHAMLAAFIQLDDDNRNTLLVDRGTNSDSMVRVVFMGEVEDELAERLPGHMVPTVLFALTQFPVTTSGKTDRKRLREIGASFTAQQLAEMRTSRQGHKRQPSTEVERIMQRLWGRVLGIEPDSIGLDDSFFRLGGDSITAMQISSSARAFYLSVSTGDILKKKTIALIARDILPSTSTLSRSVWRDPVNNAFDLTPIQHLYFTLDPSGRSSFDQCFFLELRDRLQPQLLVTALAALVQRHSMLRARFQRPTGGRWRQYISEHESSSLIAKHIHTRETTEVAEAIRQSRGSLNIERGPVLAAVLCESSQHQSLFVAIHHLVVDLVSWRVLLEELEDLLPGRTLPPVLSTPFQAWHAAQAKYIEEHVPPGAVAQVELDPDQLSYWGVSPDDVLSSYAISEGFVLDSKTTSALLGSCNNAFSTRPLELMVAALAYSFATVFSDRKTPTIFNEIHGREAWDSSIDLTRTIGWFTSICPVQTASGAGCSFLDVIRETKDCMRSFQNNGWSYFASQFASATAADAFASLFPIEVLFNYEGIYQQLERKDSLFKNLPMPDRCEPALAAACPRFAMFDVSLVVEQGCAKVSFVRDSRARHQDRIRKWIQKYMATLIDMSALLPNRSTEWTLGDLSRAFSSYTDLDRFRNYTLLGLGVRPEDVEDVFPCTPMQEGILTSQGKDPDAYRVCFVYETIPNQEETLISVARLQQAWKGVVRRHSLLRTLFVNNVPGIAGTTNVVLKDSQPSISVFRTSEGAATLELFRSRYNPAAQKQIGRLQHHLSICRTDNEKVYMCLNINHAIMDAYSRGILLHDLQKAYTASLNPSATGFRDFVLYTKQQSQEEASRHWAEYLDGVEPCHFPSLRDSSDANNTYKTVDVPGIDASAVYAFCQLWEITPATIIQIAWAMVLSRYTNSVTPCFGNLSSGRDIPIDSINDIFGPLIAMLPCRVYLHEQLTVLEAMKEVQRDYTSSLPYQTFPLASMHSLLKLGTSALFNTALSLQRIDDIGSRNASEITFKLEEALDLSEYNIVIGAGYSRDEIKISMTFQAGCIDLVQATRLAGSFSQAIKAVTAEPNSRIHTLDILTHDETQMIWAWN</sequence>
<dbReference type="SUPFAM" id="SSF56801">
    <property type="entry name" value="Acetyl-CoA synthetase-like"/>
    <property type="match status" value="1"/>
</dbReference>
<comment type="similarity">
    <text evidence="5">Belongs to the NRP synthetase family.</text>
</comment>
<accession>E3S391</accession>
<evidence type="ECO:0000313" key="7">
    <source>
        <dbReference type="EMBL" id="EFQ87557.1"/>
    </source>
</evidence>
<reference evidence="7 8" key="1">
    <citation type="journal article" date="2010" name="Genome Biol.">
        <title>A first genome assembly of the barley fungal pathogen Pyrenophora teres f. teres.</title>
        <authorList>
            <person name="Ellwood S.R."/>
            <person name="Liu Z."/>
            <person name="Syme R.A."/>
            <person name="Lai Z."/>
            <person name="Hane J.K."/>
            <person name="Keiper F."/>
            <person name="Moffat C.S."/>
            <person name="Oliver R.P."/>
            <person name="Friesen T.L."/>
        </authorList>
    </citation>
    <scope>NUCLEOTIDE SEQUENCE [LARGE SCALE GENOMIC DNA]</scope>
    <source>
        <strain evidence="7 8">0-1</strain>
    </source>
</reference>
<dbReference type="PANTHER" id="PTHR45398:SF1">
    <property type="entry name" value="ENZYME, PUTATIVE (JCVI)-RELATED"/>
    <property type="match status" value="1"/>
</dbReference>
<dbReference type="AlphaFoldDB" id="E3S391"/>
<dbReference type="InterPro" id="IPR006162">
    <property type="entry name" value="Ppantetheine_attach_site"/>
</dbReference>
<dbReference type="InterPro" id="IPR023213">
    <property type="entry name" value="CAT-like_dom_sf"/>
</dbReference>
<evidence type="ECO:0000256" key="4">
    <source>
        <dbReference type="ARBA" id="ARBA00022598"/>
    </source>
</evidence>
<evidence type="ECO:0000256" key="3">
    <source>
        <dbReference type="ARBA" id="ARBA00022553"/>
    </source>
</evidence>
<evidence type="ECO:0000259" key="6">
    <source>
        <dbReference type="PROSITE" id="PS50075"/>
    </source>
</evidence>
<dbReference type="Gene3D" id="3.30.559.30">
    <property type="entry name" value="Nonribosomal peptide synthetase, condensation domain"/>
    <property type="match status" value="2"/>
</dbReference>
<dbReference type="Gene3D" id="3.30.559.10">
    <property type="entry name" value="Chloramphenicol acetyltransferase-like domain"/>
    <property type="match status" value="2"/>
</dbReference>
<comment type="pathway">
    <text evidence="1">Mycotoxin biosynthesis.</text>
</comment>
<dbReference type="Proteomes" id="UP000001067">
    <property type="component" value="Unassembled WGS sequence"/>
</dbReference>
<dbReference type="InterPro" id="IPR045851">
    <property type="entry name" value="AMP-bd_C_sf"/>
</dbReference>
<dbReference type="Gene3D" id="3.30.300.30">
    <property type="match status" value="1"/>
</dbReference>
<keyword evidence="8" id="KW-1185">Reference proteome</keyword>
<keyword evidence="4" id="KW-0436">Ligase</keyword>
<evidence type="ECO:0000256" key="1">
    <source>
        <dbReference type="ARBA" id="ARBA00004685"/>
    </source>
</evidence>
<dbReference type="SUPFAM" id="SSF52777">
    <property type="entry name" value="CoA-dependent acyltransferases"/>
    <property type="match status" value="4"/>
</dbReference>
<dbReference type="PROSITE" id="PS00012">
    <property type="entry name" value="PHOSPHOPANTETHEINE"/>
    <property type="match status" value="1"/>
</dbReference>
<gene>
    <name evidence="7" type="ORF">PTT_16905</name>
</gene>
<evidence type="ECO:0000256" key="5">
    <source>
        <dbReference type="ARBA" id="ARBA00029454"/>
    </source>
</evidence>